<name>A0ACD5GMF5_9CYAN</name>
<protein>
    <submittedName>
        <fullName evidence="1">Uncharacterized protein</fullName>
    </submittedName>
</protein>
<dbReference type="EMBL" id="CP182909">
    <property type="protein sequence ID" value="XPM62083.1"/>
    <property type="molecule type" value="Genomic_DNA"/>
</dbReference>
<proteinExistence type="predicted"/>
<reference evidence="1 2" key="1">
    <citation type="journal article" date="2016" name="Genome Announc.">
        <title>Draft Genome Sequence of the Thermotolerant Cyanobacterium Desertifilum sp. IPPAS B-1220.</title>
        <authorList>
            <person name="Mironov K.S."/>
            <person name="Sinetova M.A."/>
            <person name="Bolatkhan K."/>
            <person name="Zayadan B.K."/>
            <person name="Ustinova V.V."/>
            <person name="Kupriyanova E.V."/>
            <person name="Skrypnik A.N."/>
            <person name="Gogoleva N.E."/>
            <person name="Gogolev Y.V."/>
            <person name="Los D.A."/>
        </authorList>
    </citation>
    <scope>NUCLEOTIDE SEQUENCE [LARGE SCALE GENOMIC DNA]</scope>
    <source>
        <strain evidence="1 2">IPPAS B-1220</strain>
    </source>
</reference>
<evidence type="ECO:0000313" key="1">
    <source>
        <dbReference type="EMBL" id="XPM62083.1"/>
    </source>
</evidence>
<evidence type="ECO:0000313" key="2">
    <source>
        <dbReference type="Proteomes" id="UP000095472"/>
    </source>
</evidence>
<accession>A0ACD5GMF5</accession>
<organism evidence="1 2">
    <name type="scientific">Desertifilum tharense IPPAS B-1220</name>
    <dbReference type="NCBI Taxonomy" id="1781255"/>
    <lineage>
        <taxon>Bacteria</taxon>
        <taxon>Bacillati</taxon>
        <taxon>Cyanobacteriota</taxon>
        <taxon>Cyanophyceae</taxon>
        <taxon>Desertifilales</taxon>
        <taxon>Desertifilaceae</taxon>
        <taxon>Desertifilum</taxon>
    </lineage>
</organism>
<dbReference type="Proteomes" id="UP000095472">
    <property type="component" value="Chromosome"/>
</dbReference>
<gene>
    <name evidence="1" type="ORF">BH720_019580</name>
</gene>
<keyword evidence="2" id="KW-1185">Reference proteome</keyword>
<sequence>MTSHSRTGAITVQASEVEVLGYNPTDTFLRPSAIATLLTAGTDNVSSPISIDAQQIRLQDGGRISTDVVNLARFGVEQSMTIGISGDISIRATESIEISGSTPFNLTSAIISSIQPVTQGQGGNISIETGRLSVSDGGGFPAPYRGVARQVIFGFASLRWR</sequence>